<comment type="caution">
    <text evidence="2">The sequence shown here is derived from an EMBL/GenBank/DDBJ whole genome shotgun (WGS) entry which is preliminary data.</text>
</comment>
<feature type="compositionally biased region" description="Acidic residues" evidence="1">
    <location>
        <begin position="209"/>
        <end position="223"/>
    </location>
</feature>
<gene>
    <name evidence="2" type="ORF">B0T21DRAFT_180012</name>
</gene>
<feature type="non-terminal residue" evidence="2">
    <location>
        <position position="1"/>
    </location>
</feature>
<feature type="region of interest" description="Disordered" evidence="1">
    <location>
        <begin position="209"/>
        <end position="251"/>
    </location>
</feature>
<evidence type="ECO:0000313" key="3">
    <source>
        <dbReference type="Proteomes" id="UP001172159"/>
    </source>
</evidence>
<sequence length="251" mass="28495">HVNISRKQDSQQTTKTTLDCTNQSAAATTPIYGPLQLLILLLIFFEFRSYQPDPAPTVYMFSPVESWLLTRNSKNMRETSSESNPTLSTSSSELYAAPVCFKDVDFIKSTSIESFDCKEMVLTPLPHWPWTYSDWSDKAKTTEPNSPSVIMPDFTSADDIFWTLNDTPLRASRRSGEIHDDEFARICLRTIADYNNYAERRRCNFAEAEDPSDFQDLEAETEGSLEKKAKSRRARKLVATSRLANSGTSRT</sequence>
<dbReference type="AlphaFoldDB" id="A0AA40BLH6"/>
<dbReference type="EMBL" id="JAUKTV010000006">
    <property type="protein sequence ID" value="KAK0736425.1"/>
    <property type="molecule type" value="Genomic_DNA"/>
</dbReference>
<proteinExistence type="predicted"/>
<accession>A0AA40BLH6</accession>
<organism evidence="2 3">
    <name type="scientific">Apiosordaria backusii</name>
    <dbReference type="NCBI Taxonomy" id="314023"/>
    <lineage>
        <taxon>Eukaryota</taxon>
        <taxon>Fungi</taxon>
        <taxon>Dikarya</taxon>
        <taxon>Ascomycota</taxon>
        <taxon>Pezizomycotina</taxon>
        <taxon>Sordariomycetes</taxon>
        <taxon>Sordariomycetidae</taxon>
        <taxon>Sordariales</taxon>
        <taxon>Lasiosphaeriaceae</taxon>
        <taxon>Apiosordaria</taxon>
    </lineage>
</organism>
<dbReference type="Proteomes" id="UP001172159">
    <property type="component" value="Unassembled WGS sequence"/>
</dbReference>
<feature type="compositionally biased region" description="Polar residues" evidence="1">
    <location>
        <begin position="242"/>
        <end position="251"/>
    </location>
</feature>
<evidence type="ECO:0000256" key="1">
    <source>
        <dbReference type="SAM" id="MobiDB-lite"/>
    </source>
</evidence>
<keyword evidence="3" id="KW-1185">Reference proteome</keyword>
<protein>
    <submittedName>
        <fullName evidence="2">Uncharacterized protein</fullName>
    </submittedName>
</protein>
<reference evidence="2" key="1">
    <citation type="submission" date="2023-06" db="EMBL/GenBank/DDBJ databases">
        <title>Genome-scale phylogeny and comparative genomics of the fungal order Sordariales.</title>
        <authorList>
            <consortium name="Lawrence Berkeley National Laboratory"/>
            <person name="Hensen N."/>
            <person name="Bonometti L."/>
            <person name="Westerberg I."/>
            <person name="Brannstrom I.O."/>
            <person name="Guillou S."/>
            <person name="Cros-Aarteil S."/>
            <person name="Calhoun S."/>
            <person name="Haridas S."/>
            <person name="Kuo A."/>
            <person name="Mondo S."/>
            <person name="Pangilinan J."/>
            <person name="Riley R."/>
            <person name="Labutti K."/>
            <person name="Andreopoulos B."/>
            <person name="Lipzen A."/>
            <person name="Chen C."/>
            <person name="Yanf M."/>
            <person name="Daum C."/>
            <person name="Ng V."/>
            <person name="Clum A."/>
            <person name="Steindorff A."/>
            <person name="Ohm R."/>
            <person name="Martin F."/>
            <person name="Silar P."/>
            <person name="Natvig D."/>
            <person name="Lalanne C."/>
            <person name="Gautier V."/>
            <person name="Ament-Velasquez S.L."/>
            <person name="Kruys A."/>
            <person name="Hutchinson M.I."/>
            <person name="Powell A.J."/>
            <person name="Barry K."/>
            <person name="Miller A.N."/>
            <person name="Grigoriev I.V."/>
            <person name="Debuchy R."/>
            <person name="Gladieux P."/>
            <person name="Thoren M.H."/>
            <person name="Johannesson H."/>
        </authorList>
    </citation>
    <scope>NUCLEOTIDE SEQUENCE</scope>
    <source>
        <strain evidence="2">CBS 540.89</strain>
    </source>
</reference>
<evidence type="ECO:0000313" key="2">
    <source>
        <dbReference type="EMBL" id="KAK0736425.1"/>
    </source>
</evidence>
<name>A0AA40BLH6_9PEZI</name>